<dbReference type="Proteomes" id="UP000027153">
    <property type="component" value="Unassembled WGS sequence"/>
</dbReference>
<organism evidence="4 5">
    <name type="scientific">Candidatus Methanoperedens nitratireducens</name>
    <dbReference type="NCBI Taxonomy" id="1392998"/>
    <lineage>
        <taxon>Archaea</taxon>
        <taxon>Methanobacteriati</taxon>
        <taxon>Methanobacteriota</taxon>
        <taxon>Stenosarchaea group</taxon>
        <taxon>Methanomicrobia</taxon>
        <taxon>Methanosarcinales</taxon>
        <taxon>ANME-2 cluster</taxon>
        <taxon>Candidatus Methanoperedentaceae</taxon>
        <taxon>Candidatus Methanoperedens</taxon>
    </lineage>
</organism>
<dbReference type="PRINTS" id="PR01874">
    <property type="entry name" value="DNAREPAIRADA"/>
</dbReference>
<evidence type="ECO:0000256" key="2">
    <source>
        <dbReference type="ARBA" id="ARBA00022840"/>
    </source>
</evidence>
<evidence type="ECO:0000313" key="5">
    <source>
        <dbReference type="Proteomes" id="UP000027153"/>
    </source>
</evidence>
<dbReference type="SUPFAM" id="SSF52540">
    <property type="entry name" value="P-loop containing nucleoside triphosphate hydrolases"/>
    <property type="match status" value="1"/>
</dbReference>
<name>A0A062VA97_9EURY</name>
<dbReference type="Gene3D" id="3.40.50.300">
    <property type="entry name" value="P-loop containing nucleotide triphosphate hydrolases"/>
    <property type="match status" value="1"/>
</dbReference>
<dbReference type="InterPro" id="IPR010624">
    <property type="entry name" value="KaiC_dom"/>
</dbReference>
<sequence length="246" mass="27594">MSLNKRVSSGITGLDEMLGGGIPPGHIVVVIGDAGTGKTTLAIQYIHDGLCRGESCIYISIEEERESIISTAASYGYDLKKSIEDRKLEILKLDLSDIKTTARRMKIDLPELIKSFGANRLVIDSITLFSMMFDDPIERRIRLVDLNKTIKKAGITALYTSEISTGDHIHSKDGIIEYSADGILFLQQNEIAKNIKLIMRIIKMRRAMHDRLYRPYEITESGIIVYSTDVVYHEDGKGIISNAHRY</sequence>
<dbReference type="GO" id="GO:0005524">
    <property type="term" value="F:ATP binding"/>
    <property type="evidence" value="ECO:0007669"/>
    <property type="project" value="UniProtKB-KW"/>
</dbReference>
<dbReference type="InterPro" id="IPR014774">
    <property type="entry name" value="KaiC-like_dom"/>
</dbReference>
<gene>
    <name evidence="4" type="ORF">ANME2D_01085</name>
</gene>
<keyword evidence="5" id="KW-1185">Reference proteome</keyword>
<dbReference type="PANTHER" id="PTHR43637:SF1">
    <property type="entry name" value="UPF0273 PROTEIN TM_0370"/>
    <property type="match status" value="1"/>
</dbReference>
<dbReference type="PANTHER" id="PTHR43637">
    <property type="entry name" value="UPF0273 PROTEIN TM_0370"/>
    <property type="match status" value="1"/>
</dbReference>
<evidence type="ECO:0000313" key="4">
    <source>
        <dbReference type="EMBL" id="KCZ72654.1"/>
    </source>
</evidence>
<dbReference type="InterPro" id="IPR027417">
    <property type="entry name" value="P-loop_NTPase"/>
</dbReference>
<evidence type="ECO:0000256" key="1">
    <source>
        <dbReference type="ARBA" id="ARBA00022741"/>
    </source>
</evidence>
<proteinExistence type="predicted"/>
<keyword evidence="2" id="KW-0067">ATP-binding</keyword>
<dbReference type="OrthoDB" id="27015at2157"/>
<evidence type="ECO:0000259" key="3">
    <source>
        <dbReference type="PROSITE" id="PS51146"/>
    </source>
</evidence>
<keyword evidence="1" id="KW-0547">Nucleotide-binding</keyword>
<dbReference type="InterPro" id="IPR003593">
    <property type="entry name" value="AAA+_ATPase"/>
</dbReference>
<feature type="domain" description="KaiC" evidence="3">
    <location>
        <begin position="5"/>
        <end position="239"/>
    </location>
</feature>
<dbReference type="SMART" id="SM00382">
    <property type="entry name" value="AAA"/>
    <property type="match status" value="1"/>
</dbReference>
<comment type="caution">
    <text evidence="4">The sequence shown here is derived from an EMBL/GenBank/DDBJ whole genome shotgun (WGS) entry which is preliminary data.</text>
</comment>
<reference evidence="4 5" key="1">
    <citation type="journal article" date="2013" name="Nature">
        <title>Anaerobic oxidation of methane coupled to nitrate reduction in a novel archaeal lineage.</title>
        <authorList>
            <person name="Haroon M.F."/>
            <person name="Hu S."/>
            <person name="Shi Y."/>
            <person name="Imelfort M."/>
            <person name="Keller J."/>
            <person name="Hugenholtz P."/>
            <person name="Yuan Z."/>
            <person name="Tyson G.W."/>
        </authorList>
    </citation>
    <scope>NUCLEOTIDE SEQUENCE [LARGE SCALE GENOMIC DNA]</scope>
    <source>
        <strain evidence="4 5">ANME-2d</strain>
    </source>
</reference>
<dbReference type="EMBL" id="JMIY01000002">
    <property type="protein sequence ID" value="KCZ72654.1"/>
    <property type="molecule type" value="Genomic_DNA"/>
</dbReference>
<dbReference type="RefSeq" id="WP_048089580.1">
    <property type="nucleotide sequence ID" value="NZ_JMIY01000002.1"/>
</dbReference>
<dbReference type="AlphaFoldDB" id="A0A062VA97"/>
<dbReference type="PROSITE" id="PS51146">
    <property type="entry name" value="KAIC"/>
    <property type="match status" value="1"/>
</dbReference>
<protein>
    <submittedName>
        <fullName evidence="4">RecA-superfamily ATPase possibly involved in signal transduction</fullName>
    </submittedName>
</protein>
<dbReference type="Pfam" id="PF06745">
    <property type="entry name" value="ATPase"/>
    <property type="match status" value="1"/>
</dbReference>
<accession>A0A062VA97</accession>